<keyword evidence="2" id="KW-1185">Reference proteome</keyword>
<proteinExistence type="predicted"/>
<dbReference type="GeneID" id="19114584"/>
<dbReference type="KEGG" id="bcom:BAUCODRAFT_464468"/>
<dbReference type="Proteomes" id="UP000011761">
    <property type="component" value="Unassembled WGS sequence"/>
</dbReference>
<protein>
    <submittedName>
        <fullName evidence="1">Uncharacterized protein</fullName>
    </submittedName>
</protein>
<evidence type="ECO:0000313" key="2">
    <source>
        <dbReference type="Proteomes" id="UP000011761"/>
    </source>
</evidence>
<dbReference type="RefSeq" id="XP_007675970.1">
    <property type="nucleotide sequence ID" value="XM_007677780.1"/>
</dbReference>
<sequence length="79" mass="8471">MANPINVRSDNPSVRALSSIAASQIPLQFQLKAQQRVASRVIPPLDQHAGQHGTFCQRAGTDLLLTCLVSDACSRSNKA</sequence>
<dbReference type="HOGENOM" id="CLU_2605661_0_0_1"/>
<gene>
    <name evidence="1" type="ORF">BAUCODRAFT_464468</name>
</gene>
<evidence type="ECO:0000313" key="1">
    <source>
        <dbReference type="EMBL" id="EMC97735.1"/>
    </source>
</evidence>
<organism evidence="1 2">
    <name type="scientific">Baudoinia panamericana (strain UAMH 10762)</name>
    <name type="common">Angels' share fungus</name>
    <name type="synonym">Baudoinia compniacensis (strain UAMH 10762)</name>
    <dbReference type="NCBI Taxonomy" id="717646"/>
    <lineage>
        <taxon>Eukaryota</taxon>
        <taxon>Fungi</taxon>
        <taxon>Dikarya</taxon>
        <taxon>Ascomycota</taxon>
        <taxon>Pezizomycotina</taxon>
        <taxon>Dothideomycetes</taxon>
        <taxon>Dothideomycetidae</taxon>
        <taxon>Mycosphaerellales</taxon>
        <taxon>Teratosphaeriaceae</taxon>
        <taxon>Baudoinia</taxon>
    </lineage>
</organism>
<name>M2NFG4_BAUPA</name>
<reference evidence="1 2" key="1">
    <citation type="journal article" date="2012" name="PLoS Pathog.">
        <title>Diverse lifestyles and strategies of plant pathogenesis encoded in the genomes of eighteen Dothideomycetes fungi.</title>
        <authorList>
            <person name="Ohm R.A."/>
            <person name="Feau N."/>
            <person name="Henrissat B."/>
            <person name="Schoch C.L."/>
            <person name="Horwitz B.A."/>
            <person name="Barry K.W."/>
            <person name="Condon B.J."/>
            <person name="Copeland A.C."/>
            <person name="Dhillon B."/>
            <person name="Glaser F."/>
            <person name="Hesse C.N."/>
            <person name="Kosti I."/>
            <person name="LaButti K."/>
            <person name="Lindquist E.A."/>
            <person name="Lucas S."/>
            <person name="Salamov A.A."/>
            <person name="Bradshaw R.E."/>
            <person name="Ciuffetti L."/>
            <person name="Hamelin R.C."/>
            <person name="Kema G.H.J."/>
            <person name="Lawrence C."/>
            <person name="Scott J.A."/>
            <person name="Spatafora J.W."/>
            <person name="Turgeon B.G."/>
            <person name="de Wit P.J.G.M."/>
            <person name="Zhong S."/>
            <person name="Goodwin S.B."/>
            <person name="Grigoriev I.V."/>
        </authorList>
    </citation>
    <scope>NUCLEOTIDE SEQUENCE [LARGE SCALE GENOMIC DNA]</scope>
    <source>
        <strain evidence="1 2">UAMH 10762</strain>
    </source>
</reference>
<dbReference type="EMBL" id="KB445554">
    <property type="protein sequence ID" value="EMC97735.1"/>
    <property type="molecule type" value="Genomic_DNA"/>
</dbReference>
<dbReference type="AlphaFoldDB" id="M2NFG4"/>
<accession>M2NFG4</accession>